<keyword evidence="1" id="KW-0732">Signal</keyword>
<proteinExistence type="predicted"/>
<dbReference type="RefSeq" id="WP_091814472.1">
    <property type="nucleotide sequence ID" value="NZ_FNCQ01000002.1"/>
</dbReference>
<evidence type="ECO:0000313" key="2">
    <source>
        <dbReference type="EMBL" id="SDG29105.1"/>
    </source>
</evidence>
<dbReference type="EMBL" id="FNIW01000001">
    <property type="protein sequence ID" value="SDN59827.1"/>
    <property type="molecule type" value="Genomic_DNA"/>
</dbReference>
<accession>A0A1G7T1D7</accession>
<dbReference type="STRING" id="645274.SAMN04487901_10284"/>
<reference evidence="2 5" key="1">
    <citation type="submission" date="2016-10" db="EMBL/GenBank/DDBJ databases">
        <authorList>
            <person name="de Groot N.N."/>
        </authorList>
    </citation>
    <scope>NUCLEOTIDE SEQUENCE [LARGE SCALE GENOMIC DNA]</scope>
    <source>
        <strain evidence="5">BP1-145</strain>
        <strain evidence="2">BP1-148</strain>
    </source>
</reference>
<dbReference type="Proteomes" id="UP000198779">
    <property type="component" value="Unassembled WGS sequence"/>
</dbReference>
<feature type="chain" id="PRO_5041051486" description="Fimbrillin-like" evidence="1">
    <location>
        <begin position="31"/>
        <end position="409"/>
    </location>
</feature>
<feature type="signal peptide" evidence="1">
    <location>
        <begin position="1"/>
        <end position="30"/>
    </location>
</feature>
<sequence length="409" mass="46313">MIAISNYKINKTLSWWTGALLLCASLTACSSDSTIQEEDVYDNLTPMTFGSSISQVAKARYTRSVSMLEAGFKVGTWKNFGNNSQQQVMNGYQVDFDATATPYRWNYDGVNGQVLRYWDLSAFPYEFRAVSPYFQGASIFSTGISLNLSDRPFLSQTYLNEVYNVTNQQGEPCVVAQVSRQKNGAVFEDRDELKNIEINTNEKANAVREVHMPFHHLITKVGFRIFIDDPQPSSPDYRVALKSVKISVVNADNNFVISSKSYTATNQQGLDHGTFSDNTTATGEYTLLQHGEYVGKNLRENLNRETALDLCPLYLQQIPQKDVQIHVEVEMQTDHLTNGVVDASNAFTYDSVLSLDKISTTGDRFTWEPDTRYVYFLHIPNLHKHTIFLDTCEILPWDEVQTSDIIIEL</sequence>
<dbReference type="AlphaFoldDB" id="A0A1H0CPK5"/>
<dbReference type="EMBL" id="FNCQ01000002">
    <property type="protein sequence ID" value="SDG29105.1"/>
    <property type="molecule type" value="Genomic_DNA"/>
</dbReference>
<evidence type="ECO:0008006" key="6">
    <source>
        <dbReference type="Google" id="ProtNLM"/>
    </source>
</evidence>
<reference evidence="3 4" key="2">
    <citation type="submission" date="2016-10" db="EMBL/GenBank/DDBJ databases">
        <authorList>
            <person name="Varghese N."/>
            <person name="Submissions S."/>
        </authorList>
    </citation>
    <scope>NUCLEOTIDE SEQUENCE</scope>
    <source>
        <strain evidence="3">BP1-145</strain>
        <strain evidence="4">BP1-148</strain>
    </source>
</reference>
<protein>
    <recommendedName>
        <fullName evidence="6">Fimbrillin-like</fullName>
    </recommendedName>
</protein>
<evidence type="ECO:0000313" key="5">
    <source>
        <dbReference type="Proteomes" id="UP000199134"/>
    </source>
</evidence>
<name>A0A1H0CPK5_9BACT</name>
<keyword evidence="4" id="KW-1185">Reference proteome</keyword>
<dbReference type="OrthoDB" id="1066815at2"/>
<gene>
    <name evidence="3" type="ORF">SAMN04487900_10127</name>
    <name evidence="2" type="ORF">SAMN04487901_10284</name>
</gene>
<evidence type="ECO:0000313" key="3">
    <source>
        <dbReference type="EMBL" id="SDN59827.1"/>
    </source>
</evidence>
<organism evidence="3 5">
    <name type="scientific">Prevotella communis</name>
    <dbReference type="NCBI Taxonomy" id="2913614"/>
    <lineage>
        <taxon>Bacteria</taxon>
        <taxon>Pseudomonadati</taxon>
        <taxon>Bacteroidota</taxon>
        <taxon>Bacteroidia</taxon>
        <taxon>Bacteroidales</taxon>
        <taxon>Prevotellaceae</taxon>
        <taxon>Prevotella</taxon>
    </lineage>
</organism>
<accession>A0A1H0CPK5</accession>
<evidence type="ECO:0000256" key="1">
    <source>
        <dbReference type="SAM" id="SignalP"/>
    </source>
</evidence>
<dbReference type="Proteomes" id="UP000199134">
    <property type="component" value="Unassembled WGS sequence"/>
</dbReference>
<evidence type="ECO:0000313" key="4">
    <source>
        <dbReference type="Proteomes" id="UP000198779"/>
    </source>
</evidence>